<organism evidence="3">
    <name type="scientific">Streptantibioticus silvisoli</name>
    <dbReference type="NCBI Taxonomy" id="2705255"/>
    <lineage>
        <taxon>Bacteria</taxon>
        <taxon>Bacillati</taxon>
        <taxon>Actinomycetota</taxon>
        <taxon>Actinomycetes</taxon>
        <taxon>Kitasatosporales</taxon>
        <taxon>Streptomycetaceae</taxon>
        <taxon>Streptantibioticus</taxon>
    </lineage>
</organism>
<evidence type="ECO:0000259" key="2">
    <source>
        <dbReference type="PROSITE" id="PS50043"/>
    </source>
</evidence>
<name>A0AA90H0E2_9ACTN</name>
<dbReference type="Pfam" id="PF00196">
    <property type="entry name" value="GerE"/>
    <property type="match status" value="1"/>
</dbReference>
<dbReference type="InterPro" id="IPR016032">
    <property type="entry name" value="Sig_transdc_resp-reg_C-effctor"/>
</dbReference>
<dbReference type="EMBL" id="JABXJJ020000005">
    <property type="protein sequence ID" value="MDI5968708.1"/>
    <property type="molecule type" value="Genomic_DNA"/>
</dbReference>
<protein>
    <submittedName>
        <fullName evidence="3">LuxR C-terminal-related transcriptional regulator</fullName>
    </submittedName>
</protein>
<evidence type="ECO:0000256" key="1">
    <source>
        <dbReference type="SAM" id="MobiDB-lite"/>
    </source>
</evidence>
<dbReference type="AlphaFoldDB" id="A0AA90H0E2"/>
<dbReference type="Gene3D" id="1.10.10.10">
    <property type="entry name" value="Winged helix-like DNA-binding domain superfamily/Winged helix DNA-binding domain"/>
    <property type="match status" value="1"/>
</dbReference>
<dbReference type="RefSeq" id="WP_271316565.1">
    <property type="nucleotide sequence ID" value="NZ_JABXJJ020000005.1"/>
</dbReference>
<dbReference type="InterPro" id="IPR000792">
    <property type="entry name" value="Tscrpt_reg_LuxR_C"/>
</dbReference>
<reference evidence="3" key="1">
    <citation type="submission" date="2023-05" db="EMBL/GenBank/DDBJ databases">
        <title>Streptantibioticus silvisoli sp. nov., acidotolerant actinomycetes 1 from pine litter.</title>
        <authorList>
            <person name="Swiecimska M."/>
            <person name="Golinska P."/>
            <person name="Sangal V."/>
            <person name="Wachnowicz B."/>
            <person name="Goodfellow M."/>
        </authorList>
    </citation>
    <scope>NUCLEOTIDE SEQUENCE</scope>
    <source>
        <strain evidence="3">SL13</strain>
    </source>
</reference>
<dbReference type="SMART" id="SM00421">
    <property type="entry name" value="HTH_LUXR"/>
    <property type="match status" value="1"/>
</dbReference>
<feature type="region of interest" description="Disordered" evidence="1">
    <location>
        <begin position="1"/>
        <end position="38"/>
    </location>
</feature>
<dbReference type="PROSITE" id="PS50043">
    <property type="entry name" value="HTH_LUXR_2"/>
    <property type="match status" value="1"/>
</dbReference>
<accession>A0AA90H0E2</accession>
<dbReference type="Gene3D" id="3.30.450.20">
    <property type="entry name" value="PAS domain"/>
    <property type="match status" value="1"/>
</dbReference>
<evidence type="ECO:0000313" key="3">
    <source>
        <dbReference type="EMBL" id="MDI5968708.1"/>
    </source>
</evidence>
<sequence>MIQETITRPQESPSTTVTGHGPLNSAHSGASGQTTDLRMRRSRRHTYTANLDPELNVTSADPDFYRQFGRTASDICGRSLYDLLHPSAPAVIGRHFTRLAERRCNRFVERMVGLNGENPFSGELIGIAVHQSTDRLAGIVVMVQPDEEATDPASDESLGHRKPILSKLDALVLEGVASGASTVQLAARLYLSRQGVEYHVGLMLRKLKAPNRAALVARAHSMGMLTVGHWPPRVLPEFVK</sequence>
<dbReference type="SUPFAM" id="SSF55785">
    <property type="entry name" value="PYP-like sensor domain (PAS domain)"/>
    <property type="match status" value="1"/>
</dbReference>
<proteinExistence type="predicted"/>
<dbReference type="SUPFAM" id="SSF46894">
    <property type="entry name" value="C-terminal effector domain of the bipartite response regulators"/>
    <property type="match status" value="1"/>
</dbReference>
<feature type="domain" description="HTH luxR-type" evidence="2">
    <location>
        <begin position="158"/>
        <end position="223"/>
    </location>
</feature>
<comment type="caution">
    <text evidence="3">The sequence shown here is derived from an EMBL/GenBank/DDBJ whole genome shotgun (WGS) entry which is preliminary data.</text>
</comment>
<dbReference type="GO" id="GO:0006355">
    <property type="term" value="P:regulation of DNA-templated transcription"/>
    <property type="evidence" value="ECO:0007669"/>
    <property type="project" value="InterPro"/>
</dbReference>
<feature type="compositionally biased region" description="Polar residues" evidence="1">
    <location>
        <begin position="1"/>
        <end position="18"/>
    </location>
</feature>
<dbReference type="InterPro" id="IPR036388">
    <property type="entry name" value="WH-like_DNA-bd_sf"/>
</dbReference>
<feature type="compositionally biased region" description="Polar residues" evidence="1">
    <location>
        <begin position="25"/>
        <end position="36"/>
    </location>
</feature>
<dbReference type="CDD" id="cd00130">
    <property type="entry name" value="PAS"/>
    <property type="match status" value="1"/>
</dbReference>
<dbReference type="InterPro" id="IPR035965">
    <property type="entry name" value="PAS-like_dom_sf"/>
</dbReference>
<dbReference type="GO" id="GO:0003677">
    <property type="term" value="F:DNA binding"/>
    <property type="evidence" value="ECO:0007669"/>
    <property type="project" value="InterPro"/>
</dbReference>
<gene>
    <name evidence="3" type="ORF">POF50_004990</name>
</gene>
<dbReference type="InterPro" id="IPR000014">
    <property type="entry name" value="PAS"/>
</dbReference>